<dbReference type="Proteomes" id="UP001526147">
    <property type="component" value="Unassembled WGS sequence"/>
</dbReference>
<comment type="caution">
    <text evidence="2">The sequence shown here is derived from an EMBL/GenBank/DDBJ whole genome shotgun (WGS) entry which is preliminary data.</text>
</comment>
<accession>A0ABT3DC51</accession>
<gene>
    <name evidence="2" type="ORF">OIH86_02720</name>
</gene>
<dbReference type="RefSeq" id="WP_264141513.1">
    <property type="nucleotide sequence ID" value="NZ_JAOYEY010000020.1"/>
</dbReference>
<evidence type="ECO:0008006" key="4">
    <source>
        <dbReference type="Google" id="ProtNLM"/>
    </source>
</evidence>
<evidence type="ECO:0000313" key="3">
    <source>
        <dbReference type="Proteomes" id="UP001526147"/>
    </source>
</evidence>
<evidence type="ECO:0000313" key="2">
    <source>
        <dbReference type="EMBL" id="MCV9884559.1"/>
    </source>
</evidence>
<feature type="transmembrane region" description="Helical" evidence="1">
    <location>
        <begin position="86"/>
        <end position="104"/>
    </location>
</feature>
<feature type="transmembrane region" description="Helical" evidence="1">
    <location>
        <begin position="30"/>
        <end position="53"/>
    </location>
</feature>
<feature type="transmembrane region" description="Helical" evidence="1">
    <location>
        <begin position="194"/>
        <end position="214"/>
    </location>
</feature>
<keyword evidence="1" id="KW-0472">Membrane</keyword>
<evidence type="ECO:0000256" key="1">
    <source>
        <dbReference type="SAM" id="Phobius"/>
    </source>
</evidence>
<feature type="transmembrane region" description="Helical" evidence="1">
    <location>
        <begin position="159"/>
        <end position="182"/>
    </location>
</feature>
<protein>
    <recommendedName>
        <fullName evidence="4">Yip1 domain-containing protein</fullName>
    </recommendedName>
</protein>
<dbReference type="EMBL" id="JAOYEY010000020">
    <property type="protein sequence ID" value="MCV9884559.1"/>
    <property type="molecule type" value="Genomic_DNA"/>
</dbReference>
<keyword evidence="3" id="KW-1185">Reference proteome</keyword>
<keyword evidence="1" id="KW-0812">Transmembrane</keyword>
<reference evidence="2 3" key="1">
    <citation type="submission" date="2022-10" db="EMBL/GenBank/DDBJ databases">
        <title>Draft genome assembly of moderately radiation resistant bacterium Metabacillus halosaccharovorans.</title>
        <authorList>
            <person name="Pal S."/>
            <person name="Gopinathan A."/>
        </authorList>
    </citation>
    <scope>NUCLEOTIDE SEQUENCE [LARGE SCALE GENOMIC DNA]</scope>
    <source>
        <strain evidence="2 3">VITHBRA001</strain>
    </source>
</reference>
<keyword evidence="1" id="KW-1133">Transmembrane helix</keyword>
<organism evidence="2 3">
    <name type="scientific">Metabacillus halosaccharovorans</name>
    <dbReference type="NCBI Taxonomy" id="930124"/>
    <lineage>
        <taxon>Bacteria</taxon>
        <taxon>Bacillati</taxon>
        <taxon>Bacillota</taxon>
        <taxon>Bacilli</taxon>
        <taxon>Bacillales</taxon>
        <taxon>Bacillaceae</taxon>
        <taxon>Metabacillus</taxon>
    </lineage>
</organism>
<name>A0ABT3DC51_9BACI</name>
<proteinExistence type="predicted"/>
<sequence length="225" mass="25981">MIYETSIIKGIFRPQVSLYQLQKAETAGGIGWRIFLLYLFSLLIFAAGVYFGIGTETYSGVITDFSREEFEVGKVFILLGKLVSSLLYTTLLLWFPAFVYWIVLDISYKKALIVQLFAFSIHLIEKVITYPVLVLYHLNQASNPFSLGVIAQQLIDHEYSVHFFSSITLFQILAMSVLYVYLSRLTEKHNVLTLFIIVLFYILSWLLHAFMAYLEVPVLVRMWLS</sequence>
<feature type="transmembrane region" description="Helical" evidence="1">
    <location>
        <begin position="116"/>
        <end position="139"/>
    </location>
</feature>